<keyword evidence="5" id="KW-0175">Coiled coil</keyword>
<dbReference type="SUPFAM" id="SSF48452">
    <property type="entry name" value="TPR-like"/>
    <property type="match status" value="1"/>
</dbReference>
<dbReference type="EMBL" id="JBCLYO010000040">
    <property type="protein sequence ID" value="KAL0074710.1"/>
    <property type="molecule type" value="Genomic_DNA"/>
</dbReference>
<proteinExistence type="inferred from homology"/>
<reference evidence="7 8" key="1">
    <citation type="submission" date="2024-04" db="EMBL/GenBank/DDBJ databases">
        <title>Symmetric and asymmetric DNA N6-adenine methylation regulates different biological responses in Mucorales.</title>
        <authorList>
            <consortium name="Lawrence Berkeley National Laboratory"/>
            <person name="Lax C."/>
            <person name="Mondo S.J."/>
            <person name="Osorio-Concepcion M."/>
            <person name="Muszewska A."/>
            <person name="Corrochano-Luque M."/>
            <person name="Gutierrez G."/>
            <person name="Riley R."/>
            <person name="Lipzen A."/>
            <person name="Guo J."/>
            <person name="Hundley H."/>
            <person name="Amirebrahimi M."/>
            <person name="Ng V."/>
            <person name="Lorenzo-Gutierrez D."/>
            <person name="Binder U."/>
            <person name="Yang J."/>
            <person name="Song Y."/>
            <person name="Canovas D."/>
            <person name="Navarro E."/>
            <person name="Freitag M."/>
            <person name="Gabaldon T."/>
            <person name="Grigoriev I.V."/>
            <person name="Corrochano L.M."/>
            <person name="Nicolas F.E."/>
            <person name="Garre V."/>
        </authorList>
    </citation>
    <scope>NUCLEOTIDE SEQUENCE [LARGE SCALE GENOMIC DNA]</scope>
    <source>
        <strain evidence="7 8">L51</strain>
    </source>
</reference>
<gene>
    <name evidence="7" type="ORF">J3Q64DRAFT_1777338</name>
</gene>
<evidence type="ECO:0000256" key="5">
    <source>
        <dbReference type="SAM" id="Coils"/>
    </source>
</evidence>
<name>A0ABR3AIW2_PHYBL</name>
<keyword evidence="8" id="KW-1185">Reference proteome</keyword>
<comment type="function">
    <text evidence="4">Required for vesicular transport between the endoplasmic reticulum and the Golgi apparatus.</text>
</comment>
<evidence type="ECO:0000313" key="7">
    <source>
        <dbReference type="EMBL" id="KAL0074710.1"/>
    </source>
</evidence>
<dbReference type="Gene3D" id="1.25.40.10">
    <property type="entry name" value="Tetratricopeptide repeat domain"/>
    <property type="match status" value="1"/>
</dbReference>
<keyword evidence="4" id="KW-0931">ER-Golgi transport</keyword>
<comment type="subcellular location">
    <subcellularLocation>
        <location evidence="4">Membrane</location>
        <topology evidence="4">Peripheral membrane protein</topology>
    </subcellularLocation>
</comment>
<protein>
    <submittedName>
        <fullName evidence="7">Soluble NSF attachment protein</fullName>
    </submittedName>
</protein>
<dbReference type="CDD" id="cd15832">
    <property type="entry name" value="SNAP"/>
    <property type="match status" value="1"/>
</dbReference>
<keyword evidence="4" id="KW-0472">Membrane</keyword>
<evidence type="ECO:0000256" key="6">
    <source>
        <dbReference type="SAM" id="SignalP"/>
    </source>
</evidence>
<dbReference type="InterPro" id="IPR011990">
    <property type="entry name" value="TPR-like_helical_dom_sf"/>
</dbReference>
<keyword evidence="2 4" id="KW-0813">Transport</keyword>
<evidence type="ECO:0000256" key="2">
    <source>
        <dbReference type="ARBA" id="ARBA00022448"/>
    </source>
</evidence>
<comment type="caution">
    <text evidence="7">The sequence shown here is derived from an EMBL/GenBank/DDBJ whole genome shotgun (WGS) entry which is preliminary data.</text>
</comment>
<dbReference type="PANTHER" id="PTHR13768">
    <property type="entry name" value="SOLUBLE NSF ATTACHMENT PROTEIN SNAP"/>
    <property type="match status" value="1"/>
</dbReference>
<dbReference type="Pfam" id="PF14938">
    <property type="entry name" value="SNAP"/>
    <property type="match status" value="1"/>
</dbReference>
<dbReference type="PANTHER" id="PTHR13768:SF8">
    <property type="entry name" value="ALPHA-SOLUBLE NSF ATTACHMENT PROTEIN"/>
    <property type="match status" value="1"/>
</dbReference>
<dbReference type="Proteomes" id="UP001448207">
    <property type="component" value="Unassembled WGS sequence"/>
</dbReference>
<keyword evidence="3 4" id="KW-0653">Protein transport</keyword>
<evidence type="ECO:0000313" key="8">
    <source>
        <dbReference type="Proteomes" id="UP001448207"/>
    </source>
</evidence>
<organism evidence="7 8">
    <name type="scientific">Phycomyces blakesleeanus</name>
    <dbReference type="NCBI Taxonomy" id="4837"/>
    <lineage>
        <taxon>Eukaryota</taxon>
        <taxon>Fungi</taxon>
        <taxon>Fungi incertae sedis</taxon>
        <taxon>Mucoromycota</taxon>
        <taxon>Mucoromycotina</taxon>
        <taxon>Mucoromycetes</taxon>
        <taxon>Mucorales</taxon>
        <taxon>Phycomycetaceae</taxon>
        <taxon>Phycomyces</taxon>
    </lineage>
</organism>
<dbReference type="InterPro" id="IPR000744">
    <property type="entry name" value="NSF_attach"/>
</dbReference>
<comment type="similarity">
    <text evidence="1 4">Belongs to the SNAP family.</text>
</comment>
<evidence type="ECO:0000256" key="3">
    <source>
        <dbReference type="ARBA" id="ARBA00022927"/>
    </source>
</evidence>
<evidence type="ECO:0000256" key="4">
    <source>
        <dbReference type="RuleBase" id="RU367013"/>
    </source>
</evidence>
<feature type="coiled-coil region" evidence="5">
    <location>
        <begin position="143"/>
        <end position="170"/>
    </location>
</feature>
<sequence length="316" mass="35291">MTAMHVIVVTCFICSFLFSTRSCLIVHTMASSEQQAKELVAQAQKKLTSWSLFNPSNKHEDAAEIYEKAGNMYKLAQQWTQAGDCFIEAAKLFQRGGGAKFDSSRAYENASKCYKRQDPAAAVGALKEAVILDQEGGNFRAAARHYQEMAELYEGELDDIQNAYESYIKASELFSADDSPALANKALLKVAQIAADLGMYEVAIEKFEKVAADSVDDALLKWSLKEYFLKAGLCHLCTGDTVRTRQALNGYCGMDMSFETTREYQLLKGVADSVDNGDVEQFTQVVYDFDKLTRLDSWKTAILLKIKKSLEQDDLR</sequence>
<feature type="signal peptide" evidence="6">
    <location>
        <begin position="1"/>
        <end position="22"/>
    </location>
</feature>
<dbReference type="PRINTS" id="PR00448">
    <property type="entry name" value="NSFATTACHMNT"/>
</dbReference>
<evidence type="ECO:0000256" key="1">
    <source>
        <dbReference type="ARBA" id="ARBA00010050"/>
    </source>
</evidence>
<keyword evidence="6" id="KW-0732">Signal</keyword>
<accession>A0ABR3AIW2</accession>
<feature type="chain" id="PRO_5045988524" evidence="6">
    <location>
        <begin position="23"/>
        <end position="316"/>
    </location>
</feature>